<dbReference type="AlphaFoldDB" id="A0A7Y0EQW7"/>
<proteinExistence type="predicted"/>
<organism evidence="2 3">
    <name type="scientific">Bifidobacterium oedipodis</name>
    <dbReference type="NCBI Taxonomy" id="2675322"/>
    <lineage>
        <taxon>Bacteria</taxon>
        <taxon>Bacillati</taxon>
        <taxon>Actinomycetota</taxon>
        <taxon>Actinomycetes</taxon>
        <taxon>Bifidobacteriales</taxon>
        <taxon>Bifidobacteriaceae</taxon>
        <taxon>Bifidobacterium</taxon>
    </lineage>
</organism>
<keyword evidence="1" id="KW-1133">Transmembrane helix</keyword>
<keyword evidence="1" id="KW-0472">Membrane</keyword>
<keyword evidence="3" id="KW-1185">Reference proteome</keyword>
<keyword evidence="1" id="KW-0812">Transmembrane</keyword>
<sequence>MITRLWKEQFRDGCLSIRWIAVLIVSITLLVVQQVTSFPDVWQLPNIGPTFLNYMLLFNYFGSGTHLYLFLLPFLAALTGGSIYANERHTNRLPLLRARIPRPLIIRSSLVSGFLLGGLGGFLPLALSLLVAVVREPHMEFVDGHFTNDGAAYPLITFDSWVYGFYERNQVVLLVAILLYVFALSGLLACLAICLSFWTRHRYVEIIVPLVLSYIVWMATSGTSLGGLSFIDFLEIRVANEACCALGAAVTLPALIIMIAACYLLEVRHEAW</sequence>
<feature type="transmembrane region" description="Helical" evidence="1">
    <location>
        <begin position="245"/>
        <end position="265"/>
    </location>
</feature>
<dbReference type="Proteomes" id="UP000532194">
    <property type="component" value="Unassembled WGS sequence"/>
</dbReference>
<name>A0A7Y0EQW7_9BIFI</name>
<feature type="transmembrane region" description="Helical" evidence="1">
    <location>
        <begin position="15"/>
        <end position="32"/>
    </location>
</feature>
<gene>
    <name evidence="2" type="ORF">G1C95_1520</name>
</gene>
<evidence type="ECO:0000256" key="1">
    <source>
        <dbReference type="SAM" id="Phobius"/>
    </source>
</evidence>
<protein>
    <submittedName>
        <fullName evidence="2">ABC transporter permease</fullName>
    </submittedName>
</protein>
<comment type="caution">
    <text evidence="2">The sequence shown here is derived from an EMBL/GenBank/DDBJ whole genome shotgun (WGS) entry which is preliminary data.</text>
</comment>
<reference evidence="2 3" key="1">
    <citation type="submission" date="2020-02" db="EMBL/GenBank/DDBJ databases">
        <title>Characterization of phylogenetic diversity of novel bifidobacterial species isolated in Czech ZOOs.</title>
        <authorList>
            <person name="Lugli G.A."/>
            <person name="Vera N.B."/>
            <person name="Ventura M."/>
        </authorList>
    </citation>
    <scope>NUCLEOTIDE SEQUENCE [LARGE SCALE GENOMIC DNA]</scope>
    <source>
        <strain evidence="2 3">DSM 109957</strain>
    </source>
</reference>
<feature type="transmembrane region" description="Helical" evidence="1">
    <location>
        <begin position="105"/>
        <end position="134"/>
    </location>
</feature>
<dbReference type="EMBL" id="JAAIII010000004">
    <property type="protein sequence ID" value="NMM94333.1"/>
    <property type="molecule type" value="Genomic_DNA"/>
</dbReference>
<feature type="transmembrane region" description="Helical" evidence="1">
    <location>
        <begin position="210"/>
        <end position="233"/>
    </location>
</feature>
<evidence type="ECO:0000313" key="3">
    <source>
        <dbReference type="Proteomes" id="UP000532194"/>
    </source>
</evidence>
<feature type="transmembrane region" description="Helical" evidence="1">
    <location>
        <begin position="171"/>
        <end position="198"/>
    </location>
</feature>
<dbReference type="RefSeq" id="WP_169172360.1">
    <property type="nucleotide sequence ID" value="NZ_JAAIII010000004.1"/>
</dbReference>
<feature type="transmembrane region" description="Helical" evidence="1">
    <location>
        <begin position="67"/>
        <end position="85"/>
    </location>
</feature>
<accession>A0A7Y0EQW7</accession>
<evidence type="ECO:0000313" key="2">
    <source>
        <dbReference type="EMBL" id="NMM94333.1"/>
    </source>
</evidence>